<sequence length="154" mass="16814">MAIAIDWLDAYRAGDIEAILGMYAEGAVVCCGCGGVKTITCHEALRAYWIDCLLEYPAGTLDDLNPWHEGAIISYVTKSSVMSALFSFDVTGRIKELGCSRCHWTLARSEPALGHVLALRGAAGVPVRTRRCEPVACHSLAKACRRTIRLQQRC</sequence>
<proteinExistence type="predicted"/>
<evidence type="ECO:0008006" key="3">
    <source>
        <dbReference type="Google" id="ProtNLM"/>
    </source>
</evidence>
<dbReference type="InterPro" id="IPR032710">
    <property type="entry name" value="NTF2-like_dom_sf"/>
</dbReference>
<accession>A0A1C3TYI7</accession>
<dbReference type="Proteomes" id="UP000199184">
    <property type="component" value="Unassembled WGS sequence"/>
</dbReference>
<name>A0A1C3TYI7_9BRAD</name>
<evidence type="ECO:0000313" key="2">
    <source>
        <dbReference type="Proteomes" id="UP000199184"/>
    </source>
</evidence>
<gene>
    <name evidence="1" type="ORF">GA0061098_1001113</name>
</gene>
<dbReference type="EMBL" id="FMAI01000001">
    <property type="protein sequence ID" value="SCB08198.1"/>
    <property type="molecule type" value="Genomic_DNA"/>
</dbReference>
<evidence type="ECO:0000313" key="1">
    <source>
        <dbReference type="EMBL" id="SCB08198.1"/>
    </source>
</evidence>
<dbReference type="SUPFAM" id="SSF54427">
    <property type="entry name" value="NTF2-like"/>
    <property type="match status" value="1"/>
</dbReference>
<dbReference type="Gene3D" id="3.10.450.50">
    <property type="match status" value="1"/>
</dbReference>
<reference evidence="2" key="1">
    <citation type="submission" date="2016-08" db="EMBL/GenBank/DDBJ databases">
        <authorList>
            <person name="Varghese N."/>
            <person name="Submissions Spin"/>
        </authorList>
    </citation>
    <scope>NUCLEOTIDE SEQUENCE [LARGE SCALE GENOMIC DNA]</scope>
    <source>
        <strain evidence="2">ERR11</strain>
    </source>
</reference>
<dbReference type="AlphaFoldDB" id="A0A1C3TYI7"/>
<organism evidence="1 2">
    <name type="scientific">Bradyrhizobium shewense</name>
    <dbReference type="NCBI Taxonomy" id="1761772"/>
    <lineage>
        <taxon>Bacteria</taxon>
        <taxon>Pseudomonadati</taxon>
        <taxon>Pseudomonadota</taxon>
        <taxon>Alphaproteobacteria</taxon>
        <taxon>Hyphomicrobiales</taxon>
        <taxon>Nitrobacteraceae</taxon>
        <taxon>Bradyrhizobium</taxon>
    </lineage>
</organism>
<protein>
    <recommendedName>
        <fullName evidence="3">SnoaL-like domain-containing protein</fullName>
    </recommendedName>
</protein>
<keyword evidence="2" id="KW-1185">Reference proteome</keyword>